<organism evidence="11 12">
    <name type="scientific">Austropuccinia psidii MF-1</name>
    <dbReference type="NCBI Taxonomy" id="1389203"/>
    <lineage>
        <taxon>Eukaryota</taxon>
        <taxon>Fungi</taxon>
        <taxon>Dikarya</taxon>
        <taxon>Basidiomycota</taxon>
        <taxon>Pucciniomycotina</taxon>
        <taxon>Pucciniomycetes</taxon>
        <taxon>Pucciniales</taxon>
        <taxon>Sphaerophragmiaceae</taxon>
        <taxon>Austropuccinia</taxon>
    </lineage>
</organism>
<evidence type="ECO:0000256" key="1">
    <source>
        <dbReference type="ARBA" id="ARBA00001412"/>
    </source>
</evidence>
<dbReference type="OrthoDB" id="1657402at2759"/>
<evidence type="ECO:0000259" key="10">
    <source>
        <dbReference type="SMART" id="SM01029"/>
    </source>
</evidence>
<proteinExistence type="inferred from homology"/>
<evidence type="ECO:0000256" key="9">
    <source>
        <dbReference type="SAM" id="SignalP"/>
    </source>
</evidence>
<gene>
    <name evidence="11" type="ORF">O181_014627</name>
</gene>
<dbReference type="GO" id="GO:0004565">
    <property type="term" value="F:beta-galactosidase activity"/>
    <property type="evidence" value="ECO:0007669"/>
    <property type="project" value="UniProtKB-EC"/>
</dbReference>
<dbReference type="PANTHER" id="PTHR23421">
    <property type="entry name" value="BETA-GALACTOSIDASE RELATED"/>
    <property type="match status" value="1"/>
</dbReference>
<dbReference type="InterPro" id="IPR017853">
    <property type="entry name" value="GH"/>
</dbReference>
<dbReference type="Pfam" id="PF01301">
    <property type="entry name" value="Glyco_hydro_35"/>
    <property type="match status" value="1"/>
</dbReference>
<keyword evidence="4 9" id="KW-0732">Signal</keyword>
<evidence type="ECO:0000313" key="11">
    <source>
        <dbReference type="EMBL" id="MBW0474912.1"/>
    </source>
</evidence>
<evidence type="ECO:0000256" key="4">
    <source>
        <dbReference type="ARBA" id="ARBA00022729"/>
    </source>
</evidence>
<dbReference type="SMART" id="SM01029">
    <property type="entry name" value="BetaGal_dom2"/>
    <property type="match status" value="1"/>
</dbReference>
<dbReference type="InterPro" id="IPR036833">
    <property type="entry name" value="BetaGal_dom3_sf"/>
</dbReference>
<dbReference type="InterPro" id="IPR001944">
    <property type="entry name" value="Glycoside_Hdrlase_35"/>
</dbReference>
<keyword evidence="5" id="KW-0378">Hydrolase</keyword>
<evidence type="ECO:0000256" key="2">
    <source>
        <dbReference type="ARBA" id="ARBA00009809"/>
    </source>
</evidence>
<dbReference type="PRINTS" id="PR00742">
    <property type="entry name" value="GLHYDRLASE35"/>
</dbReference>
<sequence>MKFINLATIHLLKLLLLFVNQSFGQSIITWDRHSVLIDGKRTFIQSGEFHPWRLPVVSLWKDVIQKFAAAGLNTVSIYVHWGLVNPVRGQTDWQGFRSLQPLFDAARDAGLYVLVRPGPYIQAETTAGGIPGWVTTLACPLRTNATDFAQSWRQYWTELSALIKPNQVGLPNGTVIAVQVENEYLTDSHSWQGQPSGKDGYMRDLIQALKKNGISVPLIINDAGMDKNYASGMGSADIYGFDAYPQSFDCSKPFDWKPVVETYHSYQDSLRLNSPLSIPEFQGGSYDPWGSVGYENCRKLTGPGFESVFYLNNLAANAKFINYYMVYGGTSWGQLPFPGTYTSYDYGAAISEDRSLNEKYIELKRQSLFLKSSGQFYQTDVIGDSAKDSKYFLDDESARNAYVTELKNPVSETGFYITRARDSTSRESTKFKLKVETSAGQKLLPSITLPPRRSKVLVTDYHTPAQTIKLLYTTSHTLLSANVGGREVLYMFSDKFTQHPPLNEMNEVSVLNILDFAGGHLVSHIGQPASGSNLRLESQFYSDGYREIKWQVRDDSAILALSTQGSVIIMTSEEMAGKVWNPKLLDENSEGSGSILIWGPWLVRKVCLINQSVEKGSVLKIWGDLEEGLATNVILYVGGLDIRTIEWNGNIQNIIAWPHSDFLSFSCNSTLFREIMAKKGPNSLIGVGTKIDLARLPWNYRDSLPEIMFGFNDDQWTDAALTNVPTPYKNLYGKYYLYACNYGFCNGATVWRGRFQHNCNASLTSQLRFGPEFDDYGSINLTIAGGESFAASAWLNDVFLGSVPSERSKSQPKPTSVEKIFYFPSGSLIQCGTNVITVVQDSMGMDLTEDGFADTIKHPRGILGYKLEVPKSQGSSEPLMWKVQGHLGGFYWLPDPVRGIYNENGFHAIRSGWHLPSFSLYDGSGWSNSSPFQNGLERPGIGFYRTSFELDFPPGFDVLVSFQFRRAETRSGRYRVEFWVNGWHMGKMISYLGPQTRFPVHEGILNYQGPNAFAMTLWALDEQGAALSGLELVVDKVLEGGIGNIEKHNPEYHASRRF</sequence>
<dbReference type="GO" id="GO:0005975">
    <property type="term" value="P:carbohydrate metabolic process"/>
    <property type="evidence" value="ECO:0007669"/>
    <property type="project" value="InterPro"/>
</dbReference>
<dbReference type="InterPro" id="IPR037110">
    <property type="entry name" value="Betagal_dom2_sf"/>
</dbReference>
<name>A0A9Q3GQ06_9BASI</name>
<comment type="caution">
    <text evidence="11">The sequence shown here is derived from an EMBL/GenBank/DDBJ whole genome shotgun (WGS) entry which is preliminary data.</text>
</comment>
<keyword evidence="7" id="KW-0326">Glycosidase</keyword>
<dbReference type="Gene3D" id="2.60.120.260">
    <property type="entry name" value="Galactose-binding domain-like"/>
    <property type="match status" value="2"/>
</dbReference>
<evidence type="ECO:0000256" key="8">
    <source>
        <dbReference type="RuleBase" id="RU003679"/>
    </source>
</evidence>
<evidence type="ECO:0000256" key="5">
    <source>
        <dbReference type="ARBA" id="ARBA00022801"/>
    </source>
</evidence>
<dbReference type="InterPro" id="IPR031330">
    <property type="entry name" value="Gly_Hdrlase_35_cat"/>
</dbReference>
<dbReference type="Gene3D" id="2.102.20.10">
    <property type="entry name" value="Beta-galactosidase, domain 2"/>
    <property type="match status" value="1"/>
</dbReference>
<dbReference type="EC" id="3.2.1.23" evidence="3"/>
<dbReference type="InterPro" id="IPR025300">
    <property type="entry name" value="BetaGal_jelly_roll_dom"/>
</dbReference>
<dbReference type="EMBL" id="AVOT02003917">
    <property type="protein sequence ID" value="MBW0474912.1"/>
    <property type="molecule type" value="Genomic_DNA"/>
</dbReference>
<dbReference type="SUPFAM" id="SSF117100">
    <property type="entry name" value="Beta-galactosidase LacA, domain 3"/>
    <property type="match status" value="1"/>
</dbReference>
<evidence type="ECO:0000256" key="6">
    <source>
        <dbReference type="ARBA" id="ARBA00023180"/>
    </source>
</evidence>
<dbReference type="Pfam" id="PF10435">
    <property type="entry name" value="BetaGal_dom2"/>
    <property type="match status" value="1"/>
</dbReference>
<dbReference type="Pfam" id="PF13364">
    <property type="entry name" value="BetaGal_ABD2"/>
    <property type="match status" value="2"/>
</dbReference>
<keyword evidence="6" id="KW-0325">Glycoprotein</keyword>
<dbReference type="FunFam" id="3.20.20.80:FF:000040">
    <property type="entry name" value="Beta-galactosidase A"/>
    <property type="match status" value="1"/>
</dbReference>
<dbReference type="AlphaFoldDB" id="A0A9Q3GQ06"/>
<dbReference type="Proteomes" id="UP000765509">
    <property type="component" value="Unassembled WGS sequence"/>
</dbReference>
<feature type="domain" description="Beta-galactosidase" evidence="10">
    <location>
        <begin position="384"/>
        <end position="540"/>
    </location>
</feature>
<dbReference type="SUPFAM" id="SSF51445">
    <property type="entry name" value="(Trans)glycosidases"/>
    <property type="match status" value="1"/>
</dbReference>
<comment type="catalytic activity">
    <reaction evidence="1">
        <text>Hydrolysis of terminal non-reducing beta-D-galactose residues in beta-D-galactosides.</text>
        <dbReference type="EC" id="3.2.1.23"/>
    </reaction>
</comment>
<evidence type="ECO:0000256" key="3">
    <source>
        <dbReference type="ARBA" id="ARBA00012756"/>
    </source>
</evidence>
<comment type="similarity">
    <text evidence="2 8">Belongs to the glycosyl hydrolase 35 family.</text>
</comment>
<dbReference type="InterPro" id="IPR018954">
    <property type="entry name" value="Betagal_dom2"/>
</dbReference>
<evidence type="ECO:0000313" key="12">
    <source>
        <dbReference type="Proteomes" id="UP000765509"/>
    </source>
</evidence>
<protein>
    <recommendedName>
        <fullName evidence="3">beta-galactosidase</fullName>
        <ecNumber evidence="3">3.2.1.23</ecNumber>
    </recommendedName>
</protein>
<keyword evidence="12" id="KW-1185">Reference proteome</keyword>
<dbReference type="InterPro" id="IPR008979">
    <property type="entry name" value="Galactose-bd-like_sf"/>
</dbReference>
<feature type="signal peptide" evidence="9">
    <location>
        <begin position="1"/>
        <end position="24"/>
    </location>
</feature>
<evidence type="ECO:0000256" key="7">
    <source>
        <dbReference type="ARBA" id="ARBA00023295"/>
    </source>
</evidence>
<dbReference type="Gene3D" id="3.20.20.80">
    <property type="entry name" value="Glycosidases"/>
    <property type="match status" value="1"/>
</dbReference>
<reference evidence="11" key="1">
    <citation type="submission" date="2021-03" db="EMBL/GenBank/DDBJ databases">
        <title>Draft genome sequence of rust myrtle Austropuccinia psidii MF-1, a brazilian biotype.</title>
        <authorList>
            <person name="Quecine M.C."/>
            <person name="Pachon D.M.R."/>
            <person name="Bonatelli M.L."/>
            <person name="Correr F.H."/>
            <person name="Franceschini L.M."/>
            <person name="Leite T.F."/>
            <person name="Margarido G.R.A."/>
            <person name="Almeida C.A."/>
            <person name="Ferrarezi J.A."/>
            <person name="Labate C.A."/>
        </authorList>
    </citation>
    <scope>NUCLEOTIDE SEQUENCE</scope>
    <source>
        <strain evidence="11">MF-1</strain>
    </source>
</reference>
<accession>A0A9Q3GQ06</accession>
<dbReference type="SUPFAM" id="SSF49785">
    <property type="entry name" value="Galactose-binding domain-like"/>
    <property type="match status" value="2"/>
</dbReference>
<dbReference type="SUPFAM" id="SSF51011">
    <property type="entry name" value="Glycosyl hydrolase domain"/>
    <property type="match status" value="1"/>
</dbReference>
<feature type="chain" id="PRO_5040422510" description="beta-galactosidase" evidence="9">
    <location>
        <begin position="25"/>
        <end position="1058"/>
    </location>
</feature>